<keyword evidence="2" id="KW-1185">Reference proteome</keyword>
<gene>
    <name evidence="1" type="ORF">PsorP6_010564</name>
</gene>
<evidence type="ECO:0000313" key="1">
    <source>
        <dbReference type="EMBL" id="KAI9910966.1"/>
    </source>
</evidence>
<proteinExistence type="predicted"/>
<comment type="caution">
    <text evidence="1">The sequence shown here is derived from an EMBL/GenBank/DDBJ whole genome shotgun (WGS) entry which is preliminary data.</text>
</comment>
<sequence>MFRTKWGFGPLAGLLPPTVAVTVNGTASMRCLKSTCWMTAKTSSHVDRSTDDRRLYFIDLFFQVRYYSSRKGSRKNRDDKDALTQSWNAFVDNYNKSPDDYVNKVHVMRERFLKHSRTGKMEYIHFACIKEGLKCGVPSHLVCPRCTQGAPRLSEEELRGYGGFPYPPKFRA</sequence>
<dbReference type="EMBL" id="CM047585">
    <property type="protein sequence ID" value="KAI9910966.1"/>
    <property type="molecule type" value="Genomic_DNA"/>
</dbReference>
<protein>
    <submittedName>
        <fullName evidence="1">Uncharacterized protein</fullName>
    </submittedName>
</protein>
<dbReference type="Proteomes" id="UP001163321">
    <property type="component" value="Chromosome 6"/>
</dbReference>
<reference evidence="1 2" key="1">
    <citation type="journal article" date="2022" name="bioRxiv">
        <title>The genome of the oomycete Peronosclerospora sorghi, a cosmopolitan pathogen of maize and sorghum, is inflated with dispersed pseudogenes.</title>
        <authorList>
            <person name="Fletcher K."/>
            <person name="Martin F."/>
            <person name="Isakeit T."/>
            <person name="Cavanaugh K."/>
            <person name="Magill C."/>
            <person name="Michelmore R."/>
        </authorList>
    </citation>
    <scope>NUCLEOTIDE SEQUENCE [LARGE SCALE GENOMIC DNA]</scope>
    <source>
        <strain evidence="1">P6</strain>
    </source>
</reference>
<organism evidence="1 2">
    <name type="scientific">Peronosclerospora sorghi</name>
    <dbReference type="NCBI Taxonomy" id="230839"/>
    <lineage>
        <taxon>Eukaryota</taxon>
        <taxon>Sar</taxon>
        <taxon>Stramenopiles</taxon>
        <taxon>Oomycota</taxon>
        <taxon>Peronosporomycetes</taxon>
        <taxon>Peronosporales</taxon>
        <taxon>Peronosporaceae</taxon>
        <taxon>Peronosclerospora</taxon>
    </lineage>
</organism>
<name>A0ACC0VYY9_9STRA</name>
<evidence type="ECO:0000313" key="2">
    <source>
        <dbReference type="Proteomes" id="UP001163321"/>
    </source>
</evidence>
<accession>A0ACC0VYY9</accession>